<dbReference type="InterPro" id="IPR036078">
    <property type="entry name" value="Spo11/TopoVI_A_sf"/>
</dbReference>
<dbReference type="Pfam" id="PF04406">
    <property type="entry name" value="TP6A_N"/>
    <property type="match status" value="1"/>
</dbReference>
<dbReference type="SUPFAM" id="SSF56726">
    <property type="entry name" value="DNA topoisomerase IV, alpha subunit"/>
    <property type="match status" value="1"/>
</dbReference>
<dbReference type="GO" id="GO:0003677">
    <property type="term" value="F:DNA binding"/>
    <property type="evidence" value="ECO:0007669"/>
    <property type="project" value="UniProtKB-KW"/>
</dbReference>
<proteinExistence type="inferred from homology"/>
<keyword evidence="6" id="KW-0460">Magnesium</keyword>
<dbReference type="Proteomes" id="UP000044841">
    <property type="component" value="Unassembled WGS sequence"/>
</dbReference>
<dbReference type="PANTHER" id="PTHR10848">
    <property type="entry name" value="MEIOTIC RECOMBINATION PROTEIN SPO11"/>
    <property type="match status" value="1"/>
</dbReference>
<gene>
    <name evidence="13" type="ORF">RSOLAG22IIIB_11470</name>
</gene>
<feature type="region of interest" description="Disordered" evidence="10">
    <location>
        <begin position="968"/>
        <end position="1006"/>
    </location>
</feature>
<evidence type="ECO:0000313" key="14">
    <source>
        <dbReference type="Proteomes" id="UP000044841"/>
    </source>
</evidence>
<name>A0A0K6G8I2_9AGAM</name>
<feature type="compositionally biased region" description="Low complexity" evidence="10">
    <location>
        <begin position="977"/>
        <end position="992"/>
    </location>
</feature>
<evidence type="ECO:0000313" key="13">
    <source>
        <dbReference type="EMBL" id="CUA74781.1"/>
    </source>
</evidence>
<evidence type="ECO:0000256" key="6">
    <source>
        <dbReference type="ARBA" id="ARBA00022842"/>
    </source>
</evidence>
<evidence type="ECO:0000256" key="1">
    <source>
        <dbReference type="ARBA" id="ARBA00000185"/>
    </source>
</evidence>
<dbReference type="InterPro" id="IPR034136">
    <property type="entry name" value="TOPRIM_Topo6A/Spo11"/>
</dbReference>
<evidence type="ECO:0000256" key="2">
    <source>
        <dbReference type="ARBA" id="ARBA00001946"/>
    </source>
</evidence>
<feature type="region of interest" description="Disordered" evidence="10">
    <location>
        <begin position="139"/>
        <end position="194"/>
    </location>
</feature>
<dbReference type="InterPro" id="IPR002815">
    <property type="entry name" value="Spo11/TopoVI_A"/>
</dbReference>
<organism evidence="13 14">
    <name type="scientific">Rhizoctonia solani</name>
    <dbReference type="NCBI Taxonomy" id="456999"/>
    <lineage>
        <taxon>Eukaryota</taxon>
        <taxon>Fungi</taxon>
        <taxon>Dikarya</taxon>
        <taxon>Basidiomycota</taxon>
        <taxon>Agaricomycotina</taxon>
        <taxon>Agaricomycetes</taxon>
        <taxon>Cantharellales</taxon>
        <taxon>Ceratobasidiaceae</taxon>
        <taxon>Rhizoctonia</taxon>
    </lineage>
</organism>
<evidence type="ECO:0000256" key="8">
    <source>
        <dbReference type="ARBA" id="ARBA00023125"/>
    </source>
</evidence>
<evidence type="ECO:0000256" key="7">
    <source>
        <dbReference type="ARBA" id="ARBA00023029"/>
    </source>
</evidence>
<dbReference type="PANTHER" id="PTHR10848:SF0">
    <property type="entry name" value="MEIOTIC RECOMBINATION PROTEIN SPO11"/>
    <property type="match status" value="1"/>
</dbReference>
<comment type="similarity">
    <text evidence="3">Belongs to the TOP6A family.</text>
</comment>
<dbReference type="Pfam" id="PF21180">
    <property type="entry name" value="TOP6A-Spo11_Toprim"/>
    <property type="match status" value="1"/>
</dbReference>
<sequence length="1074" mass="119266">MQGQRYMPYPIRRDPSQSYPTSILGTRLISSLPPPSNIAMGLMQTPYAAASSLFAASGPRAGLSATQRSGPLAHSRAGPSTTPHTGLLPLPRAGLLPTPHAATLRPGPLPIPHTGLSGAAPHMGLRPSQTVGLSHLARSGETQSIGTSTRAQAPGRRSTGTKNTAYLGGHKGNPVAKPKKTKGGSKSTKRPTADVQHDSIIEATEPIIGPQDNSSGDIQHSIDVDLVDTDIKPVSPVVDKSQGNLFYITLLYVTERDRVFVEDSTYAVRDLNGQVYWVIDDGPESGHHSRDNAGGSQSLDGRVKYIDIDALDESQNPFIGNTMGTYSRDEKPEVADFKYEVKSEDYHNYRAEPDKGTLDPQSEVDIKTEDHDDIPDDISEISMAESELFENPPKQKEGPEQLADDGRSLALLRGVAYSQVQQAVLGKHPQLHYLSTSHLSINSPVMIPHERSVGLWRLIQTSKLGLHLNRIMSMAYEAIREGFTLRARQIWYKEPKLFEKPENVSEAVNLVCTTLGVGRPQLNITSAPDAVWWGSCLRWTDPSGRTWTGSDTIEQCVPDETQLVDMQVDLGGDRRFFAIIAESHAVAPDIVEMLTEYKKKLGNGIAVAVRGWSSVRGRRFLNKAQEIVPDGLFVMVVDHNPGGIAIYYQLLAGHLRTLHLNVKLTVRNLVFLGLKAEDTGGIPDCAFGQLGPKEVVMAQNMLSAPYLPEECKLELQHMIRSNRRLELEQVPPARVKRIIYNGIRREMHIRAHRAPIPTPIHFYARPPLHPPITSDKDSEIIFPLMTIDALGDVTVIKFLERPDEKIRIAFAAHESYIDVCIPVRSEWIRYLRSEIDQLLAEGDDHVVSLARSLQMLKQVTQDCASRKKFENIGLLFQHLTRMSKATKICDAPNNMDSSCMDMARATRYHYLRARHALAKRYGMLRVDEPNVWIAPQIGERDTIPGSIIHYLPHTWNLDIMENSELFNEPKLPELPPSEAGSSSNAEASGEVGPVSDTIASGSKDKGKAREVQVISLNDNDRWVQQGYSFGRVFTHKDYLERLQLLVAERARLGLTPTEYELEQRAIEFQYSMIT</sequence>
<dbReference type="EMBL" id="CYGV01001492">
    <property type="protein sequence ID" value="CUA74781.1"/>
    <property type="molecule type" value="Genomic_DNA"/>
</dbReference>
<feature type="region of interest" description="Disordered" evidence="10">
    <location>
        <begin position="346"/>
        <end position="375"/>
    </location>
</feature>
<comment type="catalytic activity">
    <reaction evidence="1">
        <text>ATP-dependent breakage, passage and rejoining of double-stranded DNA.</text>
        <dbReference type="EC" id="5.6.2.2"/>
    </reaction>
</comment>
<reference evidence="13 14" key="1">
    <citation type="submission" date="2015-07" db="EMBL/GenBank/DDBJ databases">
        <authorList>
            <person name="Noorani M."/>
        </authorList>
    </citation>
    <scope>NUCLEOTIDE SEQUENCE [LARGE SCALE GENOMIC DNA]</scope>
    <source>
        <strain evidence="13">BBA 69670</strain>
    </source>
</reference>
<dbReference type="EC" id="5.6.2.2" evidence="4"/>
<evidence type="ECO:0000256" key="10">
    <source>
        <dbReference type="SAM" id="MobiDB-lite"/>
    </source>
</evidence>
<evidence type="ECO:0000259" key="11">
    <source>
        <dbReference type="Pfam" id="PF04406"/>
    </source>
</evidence>
<dbReference type="GO" id="GO:0005524">
    <property type="term" value="F:ATP binding"/>
    <property type="evidence" value="ECO:0007669"/>
    <property type="project" value="InterPro"/>
</dbReference>
<keyword evidence="7" id="KW-0799">Topoisomerase</keyword>
<keyword evidence="9" id="KW-0413">Isomerase</keyword>
<evidence type="ECO:0000259" key="12">
    <source>
        <dbReference type="Pfam" id="PF21180"/>
    </source>
</evidence>
<protein>
    <recommendedName>
        <fullName evidence="4">DNA topoisomerase (ATP-hydrolyzing)</fullName>
        <ecNumber evidence="4">5.6.2.2</ecNumber>
    </recommendedName>
</protein>
<dbReference type="AlphaFoldDB" id="A0A0K6G8I2"/>
<accession>A0A0K6G8I2</accession>
<feature type="domain" description="Spo11/DNA topoisomerase VI subunit A N-terminal" evidence="11">
    <location>
        <begin position="469"/>
        <end position="524"/>
    </location>
</feature>
<feature type="region of interest" description="Disordered" evidence="10">
    <location>
        <begin position="61"/>
        <end position="84"/>
    </location>
</feature>
<dbReference type="GO" id="GO:0003918">
    <property type="term" value="F:DNA topoisomerase type II (double strand cut, ATP-hydrolyzing) activity"/>
    <property type="evidence" value="ECO:0007669"/>
    <property type="project" value="UniProtKB-EC"/>
</dbReference>
<dbReference type="InterPro" id="IPR013049">
    <property type="entry name" value="Spo11/TopoVI_A_N"/>
</dbReference>
<evidence type="ECO:0000256" key="3">
    <source>
        <dbReference type="ARBA" id="ARBA00006559"/>
    </source>
</evidence>
<keyword evidence="14" id="KW-1185">Reference proteome</keyword>
<feature type="compositionally biased region" description="Polar residues" evidence="10">
    <location>
        <begin position="140"/>
        <end position="151"/>
    </location>
</feature>
<dbReference type="Gene3D" id="3.40.1360.10">
    <property type="match status" value="1"/>
</dbReference>
<dbReference type="GO" id="GO:0005694">
    <property type="term" value="C:chromosome"/>
    <property type="evidence" value="ECO:0007669"/>
    <property type="project" value="InterPro"/>
</dbReference>
<keyword evidence="8" id="KW-0238">DNA-binding</keyword>
<evidence type="ECO:0000256" key="5">
    <source>
        <dbReference type="ARBA" id="ARBA00022723"/>
    </source>
</evidence>
<dbReference type="GO" id="GO:0006259">
    <property type="term" value="P:DNA metabolic process"/>
    <property type="evidence" value="ECO:0007669"/>
    <property type="project" value="InterPro"/>
</dbReference>
<dbReference type="GO" id="GO:0046872">
    <property type="term" value="F:metal ion binding"/>
    <property type="evidence" value="ECO:0007669"/>
    <property type="project" value="UniProtKB-KW"/>
</dbReference>
<feature type="domain" description="Topoisomerase 6 subunit A/Spo11 TOPRIM" evidence="12">
    <location>
        <begin position="578"/>
        <end position="730"/>
    </location>
</feature>
<evidence type="ECO:0000256" key="4">
    <source>
        <dbReference type="ARBA" id="ARBA00012895"/>
    </source>
</evidence>
<feature type="compositionally biased region" description="Basic residues" evidence="10">
    <location>
        <begin position="177"/>
        <end position="189"/>
    </location>
</feature>
<evidence type="ECO:0000256" key="9">
    <source>
        <dbReference type="ARBA" id="ARBA00023235"/>
    </source>
</evidence>
<feature type="compositionally biased region" description="Basic and acidic residues" evidence="10">
    <location>
        <begin position="346"/>
        <end position="357"/>
    </location>
</feature>
<comment type="cofactor">
    <cofactor evidence="2">
        <name>Mg(2+)</name>
        <dbReference type="ChEBI" id="CHEBI:18420"/>
    </cofactor>
</comment>
<keyword evidence="5" id="KW-0479">Metal-binding</keyword>